<gene>
    <name evidence="2" type="ORF">N0V87_009635</name>
</gene>
<proteinExistence type="predicted"/>
<dbReference type="EMBL" id="JAPEUV010000174">
    <property type="protein sequence ID" value="KAJ4330873.1"/>
    <property type="molecule type" value="Genomic_DNA"/>
</dbReference>
<protein>
    <submittedName>
        <fullName evidence="2">Uncharacterized protein</fullName>
    </submittedName>
</protein>
<reference evidence="2" key="1">
    <citation type="submission" date="2022-10" db="EMBL/GenBank/DDBJ databases">
        <title>Tapping the CABI collections for fungal endophytes: first genome assemblies for Collariella, Neodidymelliopsis, Ascochyta clinopodiicola, Didymella pomorum, Didymosphaeria variabile, Neocosmospora piperis and Neocucurbitaria cava.</title>
        <authorList>
            <person name="Hill R."/>
        </authorList>
    </citation>
    <scope>NUCLEOTIDE SEQUENCE</scope>
    <source>
        <strain evidence="2">IMI 360193</strain>
    </source>
</reference>
<keyword evidence="3" id="KW-1185">Reference proteome</keyword>
<evidence type="ECO:0000256" key="1">
    <source>
        <dbReference type="SAM" id="MobiDB-lite"/>
    </source>
</evidence>
<comment type="caution">
    <text evidence="2">The sequence shown here is derived from an EMBL/GenBank/DDBJ whole genome shotgun (WGS) entry which is preliminary data.</text>
</comment>
<feature type="compositionally biased region" description="Low complexity" evidence="1">
    <location>
        <begin position="99"/>
        <end position="113"/>
    </location>
</feature>
<sequence>MQSRPTQVEHLDRVSEEEDDDPNDPIVWNSMYPQMNGKRRSEVEADMAKYAGVRADMAHRGRTARNDLQARRQHRAGRGHRVRSVKSYTSDDDSDSGSETDSAYSSGDYSSDGNPEGWPVRVCIYPQAKYIQVPVETPLKRPAGIDQALSGCTANTTAKPPTPCIPSYRDWKRDLLPHTEFQILRRRQAMERAREELEPLYRRCRRYLYRNVKPKKGLIGHGETQWFAEPFHHVRLENSRMQYVLRKAVQSGMNQYSLEFGFAMTMRAENVCFCEMSDVDGAPVAETLLIDFLKALRKFQDKANVPKDPKLTMARPGELARRLSVEQRNDLRRVDSGVTMRVRVLQPVPVSHFDWDSSDDESETPKRLTKMKR</sequence>
<feature type="compositionally biased region" description="Basic residues" evidence="1">
    <location>
        <begin position="71"/>
        <end position="84"/>
    </location>
</feature>
<feature type="region of interest" description="Disordered" evidence="1">
    <location>
        <begin position="354"/>
        <end position="373"/>
    </location>
</feature>
<feature type="compositionally biased region" description="Basic and acidic residues" evidence="1">
    <location>
        <begin position="56"/>
        <end position="70"/>
    </location>
</feature>
<name>A0A9W8WQT1_9PLEO</name>
<feature type="region of interest" description="Disordered" evidence="1">
    <location>
        <begin position="54"/>
        <end position="113"/>
    </location>
</feature>
<evidence type="ECO:0000313" key="3">
    <source>
        <dbReference type="Proteomes" id="UP001140562"/>
    </source>
</evidence>
<dbReference type="OrthoDB" id="3792236at2759"/>
<dbReference type="AlphaFoldDB" id="A0A9W8WQT1"/>
<accession>A0A9W8WQT1</accession>
<dbReference type="Proteomes" id="UP001140562">
    <property type="component" value="Unassembled WGS sequence"/>
</dbReference>
<evidence type="ECO:0000313" key="2">
    <source>
        <dbReference type="EMBL" id="KAJ4330873.1"/>
    </source>
</evidence>
<feature type="region of interest" description="Disordered" evidence="1">
    <location>
        <begin position="1"/>
        <end position="41"/>
    </location>
</feature>
<organism evidence="2 3">
    <name type="scientific">Didymella glomerata</name>
    <dbReference type="NCBI Taxonomy" id="749621"/>
    <lineage>
        <taxon>Eukaryota</taxon>
        <taxon>Fungi</taxon>
        <taxon>Dikarya</taxon>
        <taxon>Ascomycota</taxon>
        <taxon>Pezizomycotina</taxon>
        <taxon>Dothideomycetes</taxon>
        <taxon>Pleosporomycetidae</taxon>
        <taxon>Pleosporales</taxon>
        <taxon>Pleosporineae</taxon>
        <taxon>Didymellaceae</taxon>
        <taxon>Didymella</taxon>
    </lineage>
</organism>